<proteinExistence type="predicted"/>
<gene>
    <name evidence="1" type="ORF">OUZ56_005519</name>
</gene>
<evidence type="ECO:0000313" key="2">
    <source>
        <dbReference type="Proteomes" id="UP001234178"/>
    </source>
</evidence>
<dbReference type="Proteomes" id="UP001234178">
    <property type="component" value="Unassembled WGS sequence"/>
</dbReference>
<keyword evidence="2" id="KW-1185">Reference proteome</keyword>
<accession>A0ABQ9YT03</accession>
<name>A0ABQ9YT03_9CRUS</name>
<protein>
    <submittedName>
        <fullName evidence="1">Uncharacterized protein</fullName>
    </submittedName>
</protein>
<dbReference type="EMBL" id="JAOYFB010000001">
    <property type="protein sequence ID" value="KAK4003764.1"/>
    <property type="molecule type" value="Genomic_DNA"/>
</dbReference>
<comment type="caution">
    <text evidence="1">The sequence shown here is derived from an EMBL/GenBank/DDBJ whole genome shotgun (WGS) entry which is preliminary data.</text>
</comment>
<evidence type="ECO:0000313" key="1">
    <source>
        <dbReference type="EMBL" id="KAK4003764.1"/>
    </source>
</evidence>
<reference evidence="1 2" key="1">
    <citation type="journal article" date="2023" name="Nucleic Acids Res.">
        <title>The hologenome of Daphnia magna reveals possible DNA methylation and microbiome-mediated evolution of the host genome.</title>
        <authorList>
            <person name="Chaturvedi A."/>
            <person name="Li X."/>
            <person name="Dhandapani V."/>
            <person name="Marshall H."/>
            <person name="Kissane S."/>
            <person name="Cuenca-Cambronero M."/>
            <person name="Asole G."/>
            <person name="Calvet F."/>
            <person name="Ruiz-Romero M."/>
            <person name="Marangio P."/>
            <person name="Guigo R."/>
            <person name="Rago D."/>
            <person name="Mirbahai L."/>
            <person name="Eastwood N."/>
            <person name="Colbourne J.K."/>
            <person name="Zhou J."/>
            <person name="Mallon E."/>
            <person name="Orsini L."/>
        </authorList>
    </citation>
    <scope>NUCLEOTIDE SEQUENCE [LARGE SCALE GENOMIC DNA]</scope>
    <source>
        <strain evidence="1">LRV0_1</strain>
    </source>
</reference>
<organism evidence="1 2">
    <name type="scientific">Daphnia magna</name>
    <dbReference type="NCBI Taxonomy" id="35525"/>
    <lineage>
        <taxon>Eukaryota</taxon>
        <taxon>Metazoa</taxon>
        <taxon>Ecdysozoa</taxon>
        <taxon>Arthropoda</taxon>
        <taxon>Crustacea</taxon>
        <taxon>Branchiopoda</taxon>
        <taxon>Diplostraca</taxon>
        <taxon>Cladocera</taxon>
        <taxon>Anomopoda</taxon>
        <taxon>Daphniidae</taxon>
        <taxon>Daphnia</taxon>
    </lineage>
</organism>
<sequence length="118" mass="13072">MSGVVFQNLGEVNFSDSEWVVVTEGSFRQVEATLGHLEQWLAEKLKQHEGGPLNEDFKIGNRIKEQLTERATGCLEELGVVKSMGDRGYAGHGAKITFLPSDVRIMAEHPLDIYVLNG</sequence>